<proteinExistence type="predicted"/>
<dbReference type="AlphaFoldDB" id="A0A0B2RN54"/>
<name>A0A0B2RN54_GLYSO</name>
<dbReference type="Proteomes" id="UP000053555">
    <property type="component" value="Unassembled WGS sequence"/>
</dbReference>
<dbReference type="EMBL" id="KN649573">
    <property type="protein sequence ID" value="KHN33237.1"/>
    <property type="molecule type" value="Genomic_DNA"/>
</dbReference>
<evidence type="ECO:0000313" key="1">
    <source>
        <dbReference type="EMBL" id="KHN33237.1"/>
    </source>
</evidence>
<organism evidence="1">
    <name type="scientific">Glycine soja</name>
    <name type="common">Wild soybean</name>
    <dbReference type="NCBI Taxonomy" id="3848"/>
    <lineage>
        <taxon>Eukaryota</taxon>
        <taxon>Viridiplantae</taxon>
        <taxon>Streptophyta</taxon>
        <taxon>Embryophyta</taxon>
        <taxon>Tracheophyta</taxon>
        <taxon>Spermatophyta</taxon>
        <taxon>Magnoliopsida</taxon>
        <taxon>eudicotyledons</taxon>
        <taxon>Gunneridae</taxon>
        <taxon>Pentapetalae</taxon>
        <taxon>rosids</taxon>
        <taxon>fabids</taxon>
        <taxon>Fabales</taxon>
        <taxon>Fabaceae</taxon>
        <taxon>Papilionoideae</taxon>
        <taxon>50 kb inversion clade</taxon>
        <taxon>NPAAA clade</taxon>
        <taxon>indigoferoid/millettioid clade</taxon>
        <taxon>Phaseoleae</taxon>
        <taxon>Glycine</taxon>
        <taxon>Glycine subgen. Soja</taxon>
    </lineage>
</organism>
<gene>
    <name evidence="1" type="ORF">glysoja_027924</name>
</gene>
<protein>
    <submittedName>
        <fullName evidence="1">Uncharacterized protein</fullName>
    </submittedName>
</protein>
<sequence>MRSGLPIIDVIMGVRILPETASVGRKRREPENLTDDIKTKAMSINIGAYSLYM</sequence>
<reference evidence="1" key="1">
    <citation type="submission" date="2014-07" db="EMBL/GenBank/DDBJ databases">
        <title>Identification of a novel salt tolerance gene in wild soybean by whole-genome sequencing.</title>
        <authorList>
            <person name="Lam H.-M."/>
            <person name="Qi X."/>
            <person name="Li M.-W."/>
            <person name="Liu X."/>
            <person name="Xie M."/>
            <person name="Ni M."/>
            <person name="Xu X."/>
        </authorList>
    </citation>
    <scope>NUCLEOTIDE SEQUENCE [LARGE SCALE GENOMIC DNA]</scope>
    <source>
        <tissue evidence="1">Root</tissue>
    </source>
</reference>
<accession>A0A0B2RN54</accession>